<evidence type="ECO:0000313" key="3">
    <source>
        <dbReference type="Proteomes" id="UP000265520"/>
    </source>
</evidence>
<dbReference type="AlphaFoldDB" id="A0A392UD31"/>
<feature type="non-terminal residue" evidence="2">
    <location>
        <position position="38"/>
    </location>
</feature>
<accession>A0A392UD31</accession>
<comment type="caution">
    <text evidence="2">The sequence shown here is derived from an EMBL/GenBank/DDBJ whole genome shotgun (WGS) entry which is preliminary data.</text>
</comment>
<organism evidence="2 3">
    <name type="scientific">Trifolium medium</name>
    <dbReference type="NCBI Taxonomy" id="97028"/>
    <lineage>
        <taxon>Eukaryota</taxon>
        <taxon>Viridiplantae</taxon>
        <taxon>Streptophyta</taxon>
        <taxon>Embryophyta</taxon>
        <taxon>Tracheophyta</taxon>
        <taxon>Spermatophyta</taxon>
        <taxon>Magnoliopsida</taxon>
        <taxon>eudicotyledons</taxon>
        <taxon>Gunneridae</taxon>
        <taxon>Pentapetalae</taxon>
        <taxon>rosids</taxon>
        <taxon>fabids</taxon>
        <taxon>Fabales</taxon>
        <taxon>Fabaceae</taxon>
        <taxon>Papilionoideae</taxon>
        <taxon>50 kb inversion clade</taxon>
        <taxon>NPAAA clade</taxon>
        <taxon>Hologalegina</taxon>
        <taxon>IRL clade</taxon>
        <taxon>Trifolieae</taxon>
        <taxon>Trifolium</taxon>
    </lineage>
</organism>
<feature type="transmembrane region" description="Helical" evidence="1">
    <location>
        <begin position="17"/>
        <end position="36"/>
    </location>
</feature>
<keyword evidence="1" id="KW-0472">Membrane</keyword>
<keyword evidence="3" id="KW-1185">Reference proteome</keyword>
<sequence length="38" mass="4227">MVCGLFLNPFPSSCTEASLSLSFMVTMSMHVFLLLFPQ</sequence>
<reference evidence="2 3" key="1">
    <citation type="journal article" date="2018" name="Front. Plant Sci.">
        <title>Red Clover (Trifolium pratense) and Zigzag Clover (T. medium) - A Picture of Genomic Similarities and Differences.</title>
        <authorList>
            <person name="Dluhosova J."/>
            <person name="Istvanek J."/>
            <person name="Nedelnik J."/>
            <person name="Repkova J."/>
        </authorList>
    </citation>
    <scope>NUCLEOTIDE SEQUENCE [LARGE SCALE GENOMIC DNA]</scope>
    <source>
        <strain evidence="3">cv. 10/8</strain>
        <tissue evidence="2">Leaf</tissue>
    </source>
</reference>
<dbReference type="Proteomes" id="UP000265520">
    <property type="component" value="Unassembled WGS sequence"/>
</dbReference>
<keyword evidence="1" id="KW-1133">Transmembrane helix</keyword>
<evidence type="ECO:0000256" key="1">
    <source>
        <dbReference type="SAM" id="Phobius"/>
    </source>
</evidence>
<keyword evidence="1" id="KW-0812">Transmembrane</keyword>
<dbReference type="EMBL" id="LXQA010796214">
    <property type="protein sequence ID" value="MCI71439.1"/>
    <property type="molecule type" value="Genomic_DNA"/>
</dbReference>
<proteinExistence type="predicted"/>
<name>A0A392UD31_9FABA</name>
<protein>
    <submittedName>
        <fullName evidence="2">Uncharacterized protein</fullName>
    </submittedName>
</protein>
<evidence type="ECO:0000313" key="2">
    <source>
        <dbReference type="EMBL" id="MCI71439.1"/>
    </source>
</evidence>